<evidence type="ECO:0000259" key="1">
    <source>
        <dbReference type="Pfam" id="PF21836"/>
    </source>
</evidence>
<name>A0A103RHB0_9BURK</name>
<comment type="caution">
    <text evidence="2">The sequence shown here is derived from an EMBL/GenBank/DDBJ whole genome shotgun (WGS) entry which is preliminary data.</text>
</comment>
<accession>A0A103RHB0</accession>
<dbReference type="OrthoDB" id="9154886at2"/>
<dbReference type="Proteomes" id="UP000064029">
    <property type="component" value="Unassembled WGS sequence"/>
</dbReference>
<dbReference type="RefSeq" id="WP_059751732.1">
    <property type="nucleotide sequence ID" value="NZ_LOXM01000119.1"/>
</dbReference>
<evidence type="ECO:0000313" key="3">
    <source>
        <dbReference type="Proteomes" id="UP000064029"/>
    </source>
</evidence>
<dbReference type="Pfam" id="PF21836">
    <property type="entry name" value="DUF6895"/>
    <property type="match status" value="1"/>
</dbReference>
<feature type="domain" description="DUF6895" evidence="1">
    <location>
        <begin position="45"/>
        <end position="310"/>
    </location>
</feature>
<dbReference type="AlphaFoldDB" id="A0A103RHB0"/>
<gene>
    <name evidence="2" type="ORF">WJ33_24795</name>
</gene>
<evidence type="ECO:0000313" key="2">
    <source>
        <dbReference type="EMBL" id="KVG67794.1"/>
    </source>
</evidence>
<dbReference type="InterPro" id="IPR054190">
    <property type="entry name" value="DUF6895"/>
</dbReference>
<reference evidence="2 3" key="1">
    <citation type="submission" date="2015-11" db="EMBL/GenBank/DDBJ databases">
        <title>Expanding the genomic diversity of Burkholderia species for the development of highly accurate diagnostics.</title>
        <authorList>
            <person name="Sahl J."/>
            <person name="Keim P."/>
            <person name="Wagner D."/>
        </authorList>
    </citation>
    <scope>NUCLEOTIDE SEQUENCE [LARGE SCALE GENOMIC DNA]</scope>
    <source>
        <strain evidence="2 3">MSMB2036</strain>
    </source>
</reference>
<organism evidence="2 3">
    <name type="scientific">Burkholderia ubonensis</name>
    <dbReference type="NCBI Taxonomy" id="101571"/>
    <lineage>
        <taxon>Bacteria</taxon>
        <taxon>Pseudomonadati</taxon>
        <taxon>Pseudomonadota</taxon>
        <taxon>Betaproteobacteria</taxon>
        <taxon>Burkholderiales</taxon>
        <taxon>Burkholderiaceae</taxon>
        <taxon>Burkholderia</taxon>
        <taxon>Burkholderia cepacia complex</taxon>
    </lineage>
</organism>
<proteinExistence type="predicted"/>
<protein>
    <recommendedName>
        <fullName evidence="1">DUF6895 domain-containing protein</fullName>
    </recommendedName>
</protein>
<sequence length="436" mass="47634">MTDRSDSPDLVGRVLNALHIAARMLASIEDARPARGDDPGMRGFQATYRDKIVAESAMLVLCAKGAAHHDRRISECIDAVVGPINRFARSEQVVSALCVDPGRALEHAVAHIILGRLGCPDAKLDHLLSLCVASGAVVGPERLPHRQLEQRWLARLWGGAQRPDHGERSLLVQSMLGRALDAFGSSRLDVYAFTHALMYATDFGDRRPRLPRKLSAIVLDAETALAFALDTDDLDLAAEVLLTWPMLGLPWSPTAVFAFRRLTAVADERGFLPGYNFVAAEYDKLTGDEQRQYALVTSYHANYVMGFLCALALRRGGTPPDSVSADRRYRGAAAALIDLVGDAAETLAWRRQFDMLTPDEQDRVSPLLLATILRRAKNGGDMRLVQHALAVAVKHDLCGSPSAVQAAALLRRGQFLLRYFSDRATERGSAAHVAVE</sequence>
<dbReference type="EMBL" id="LOXM01000119">
    <property type="protein sequence ID" value="KVG67794.1"/>
    <property type="molecule type" value="Genomic_DNA"/>
</dbReference>